<sequence>MASLINLMEDEAMSLLQTRLQTPRRHIAATTKHRFELAATAQCMLSNRRTGFLDLPAELRFRIYYLALADLSDHDIMFTSKIHVRPPNTSLVPHSFPSDKDRQRTITPAFKNQVYEPAITRTAKTIRTELLPLLYERGTPISYTFYACSTTLIRQTLRRIRTEDIPLELHLATLTFSLPKQLDDTGLAIPWLVSLATCLAWCLYTSPIPEIIITEPEFYIKEPYVAVNETDPPSLSISNGKFSPDFITKGTNAELSTTATDLVTSFLKFTSGLSREEMKTEGQSIFALADFLHARVDKCKECVLWRGSWKECLGRIYGHEVAKVMVRERNLEPL</sequence>
<dbReference type="Proteomes" id="UP000716446">
    <property type="component" value="Unassembled WGS sequence"/>
</dbReference>
<keyword evidence="2" id="KW-1185">Reference proteome</keyword>
<organism evidence="1 2">
    <name type="scientific">Aureobasidium vineae</name>
    <dbReference type="NCBI Taxonomy" id="2773715"/>
    <lineage>
        <taxon>Eukaryota</taxon>
        <taxon>Fungi</taxon>
        <taxon>Dikarya</taxon>
        <taxon>Ascomycota</taxon>
        <taxon>Pezizomycotina</taxon>
        <taxon>Dothideomycetes</taxon>
        <taxon>Dothideomycetidae</taxon>
        <taxon>Dothideales</taxon>
        <taxon>Saccotheciaceae</taxon>
        <taxon>Aureobasidium</taxon>
    </lineage>
</organism>
<reference evidence="1" key="1">
    <citation type="submission" date="2020-06" db="EMBL/GenBank/DDBJ databases">
        <authorList>
            <person name="Onetto C."/>
        </authorList>
    </citation>
    <scope>NUCLEOTIDE SEQUENCE</scope>
</reference>
<comment type="caution">
    <text evidence="1">The sequence shown here is derived from an EMBL/GenBank/DDBJ whole genome shotgun (WGS) entry which is preliminary data.</text>
</comment>
<evidence type="ECO:0000313" key="1">
    <source>
        <dbReference type="EMBL" id="CAD0086605.1"/>
    </source>
</evidence>
<accession>A0A9N8JID3</accession>
<protein>
    <submittedName>
        <fullName evidence="1">Uncharacterized protein</fullName>
    </submittedName>
</protein>
<proteinExistence type="predicted"/>
<name>A0A9N8JID3_9PEZI</name>
<gene>
    <name evidence="1" type="ORF">AWRI4619_LOCUS4204</name>
</gene>
<evidence type="ECO:0000313" key="2">
    <source>
        <dbReference type="Proteomes" id="UP000716446"/>
    </source>
</evidence>
<dbReference type="AlphaFoldDB" id="A0A9N8JID3"/>
<dbReference type="EMBL" id="CAIJEN010000005">
    <property type="protein sequence ID" value="CAD0086605.1"/>
    <property type="molecule type" value="Genomic_DNA"/>
</dbReference>